<comment type="caution">
    <text evidence="1">The sequence shown here is derived from an EMBL/GenBank/DDBJ whole genome shotgun (WGS) entry which is preliminary data.</text>
</comment>
<dbReference type="AlphaFoldDB" id="A0A916BFT0"/>
<gene>
    <name evidence="1" type="ORF">NTGZN8_90114</name>
</gene>
<dbReference type="EMBL" id="CAJNBL010000044">
    <property type="protein sequence ID" value="CAE6741353.1"/>
    <property type="molecule type" value="Genomic_DNA"/>
</dbReference>
<sequence length="47" mass="5417">MFAMLLRSATLSWFHFFLKLVNGAILHPIVKLTNSVRASFVIVEYPH</sequence>
<name>A0A916BFT0_9PROT</name>
<protein>
    <submittedName>
        <fullName evidence="1">Uncharacterized protein</fullName>
    </submittedName>
</protein>
<keyword evidence="2" id="KW-1185">Reference proteome</keyword>
<accession>A0A916BFT0</accession>
<reference evidence="1" key="1">
    <citation type="submission" date="2021-02" db="EMBL/GenBank/DDBJ databases">
        <authorList>
            <person name="Han P."/>
        </authorList>
    </citation>
    <scope>NUCLEOTIDE SEQUENCE</scope>
    <source>
        <strain evidence="1">Candidatus Nitrotoga sp. ZN8</strain>
    </source>
</reference>
<organism evidence="1 2">
    <name type="scientific">Candidatus Nitrotoga fabula</name>
    <dbReference type="NCBI Taxonomy" id="2182327"/>
    <lineage>
        <taxon>Bacteria</taxon>
        <taxon>Pseudomonadati</taxon>
        <taxon>Pseudomonadota</taxon>
        <taxon>Betaproteobacteria</taxon>
        <taxon>Nitrosomonadales</taxon>
        <taxon>Gallionellaceae</taxon>
        <taxon>Candidatus Nitrotoga</taxon>
    </lineage>
</organism>
<evidence type="ECO:0000313" key="2">
    <source>
        <dbReference type="Proteomes" id="UP000675882"/>
    </source>
</evidence>
<dbReference type="Proteomes" id="UP000675882">
    <property type="component" value="Unassembled WGS sequence"/>
</dbReference>
<proteinExistence type="predicted"/>
<evidence type="ECO:0000313" key="1">
    <source>
        <dbReference type="EMBL" id="CAE6741353.1"/>
    </source>
</evidence>